<name>A0AAD4QG95_9AGAM</name>
<feature type="compositionally biased region" description="Basic and acidic residues" evidence="1">
    <location>
        <begin position="170"/>
        <end position="182"/>
    </location>
</feature>
<gene>
    <name evidence="2" type="ORF">EDB92DRAFT_1842038</name>
</gene>
<proteinExistence type="predicted"/>
<protein>
    <submittedName>
        <fullName evidence="2">Uncharacterized protein</fullName>
    </submittedName>
</protein>
<feature type="region of interest" description="Disordered" evidence="1">
    <location>
        <begin position="155"/>
        <end position="199"/>
    </location>
</feature>
<evidence type="ECO:0000256" key="1">
    <source>
        <dbReference type="SAM" id="MobiDB-lite"/>
    </source>
</evidence>
<dbReference type="Proteomes" id="UP001201163">
    <property type="component" value="Unassembled WGS sequence"/>
</dbReference>
<dbReference type="AlphaFoldDB" id="A0AAD4QG95"/>
<keyword evidence="3" id="KW-1185">Reference proteome</keyword>
<organism evidence="2 3">
    <name type="scientific">Lactarius akahatsu</name>
    <dbReference type="NCBI Taxonomy" id="416441"/>
    <lineage>
        <taxon>Eukaryota</taxon>
        <taxon>Fungi</taxon>
        <taxon>Dikarya</taxon>
        <taxon>Basidiomycota</taxon>
        <taxon>Agaricomycotina</taxon>
        <taxon>Agaricomycetes</taxon>
        <taxon>Russulales</taxon>
        <taxon>Russulaceae</taxon>
        <taxon>Lactarius</taxon>
    </lineage>
</organism>
<reference evidence="2" key="1">
    <citation type="submission" date="2022-01" db="EMBL/GenBank/DDBJ databases">
        <title>Comparative genomics reveals a dynamic genome evolution in the ectomycorrhizal milk-cap (Lactarius) mushrooms.</title>
        <authorList>
            <consortium name="DOE Joint Genome Institute"/>
            <person name="Lebreton A."/>
            <person name="Tang N."/>
            <person name="Kuo A."/>
            <person name="LaButti K."/>
            <person name="Drula E."/>
            <person name="Barry K."/>
            <person name="Clum A."/>
            <person name="Lipzen A."/>
            <person name="Mousain D."/>
            <person name="Ng V."/>
            <person name="Wang R."/>
            <person name="Wang X."/>
            <person name="Dai Y."/>
            <person name="Henrissat B."/>
            <person name="Grigoriev I.V."/>
            <person name="Guerin-Laguette A."/>
            <person name="Yu F."/>
            <person name="Martin F.M."/>
        </authorList>
    </citation>
    <scope>NUCLEOTIDE SEQUENCE</scope>
    <source>
        <strain evidence="2">QP</strain>
    </source>
</reference>
<accession>A0AAD4QG95</accession>
<evidence type="ECO:0000313" key="3">
    <source>
        <dbReference type="Proteomes" id="UP001201163"/>
    </source>
</evidence>
<comment type="caution">
    <text evidence="2">The sequence shown here is derived from an EMBL/GenBank/DDBJ whole genome shotgun (WGS) entry which is preliminary data.</text>
</comment>
<evidence type="ECO:0000313" key="2">
    <source>
        <dbReference type="EMBL" id="KAH8996806.1"/>
    </source>
</evidence>
<dbReference type="EMBL" id="JAKELL010000008">
    <property type="protein sequence ID" value="KAH8996806.1"/>
    <property type="molecule type" value="Genomic_DNA"/>
</dbReference>
<sequence>MQLLFGDKAVWEAYTPLLSPLEALKSLPSPFGVLEYPHAWQIPTSLFGSEHDSDLDSDDGTASSLTLHEPEDVAPVDWGATLSKPGLSQLPCRLEACGPLVTTRTAAAANVRTRYVTRSKVAQHPDPTFRPTGRWSRVAYKIPVCKAVFTVPSAPRSPRGSARLLVRRPSRTEGTDKRRNYGPEDWLSSGDPKKRAEDDDALSTCAVYAEREDNRLLWAPLLRTVALPDEEESNSAASEEFLYGGPDLGGWLTGTFDGVPKMVTLEHLNLAVPVAFPAEERLLAFPGVELGRQEYGVACE</sequence>